<reference evidence="2" key="1">
    <citation type="submission" date="2018-05" db="EMBL/GenBank/DDBJ databases">
        <authorList>
            <person name="Cea G.-C."/>
            <person name="William W."/>
        </authorList>
    </citation>
    <scope>NUCLEOTIDE SEQUENCE [LARGE SCALE GENOMIC DNA]</scope>
    <source>
        <strain evidence="2">DB21MT 5</strain>
    </source>
</reference>
<dbReference type="Proteomes" id="UP000250163">
    <property type="component" value="Chromosome MORIYA"/>
</dbReference>
<evidence type="ECO:0000313" key="1">
    <source>
        <dbReference type="EMBL" id="SQD78998.1"/>
    </source>
</evidence>
<dbReference type="KEGG" id="mya:MORIYA_2522"/>
<dbReference type="AlphaFoldDB" id="A0A330LTA2"/>
<dbReference type="EMBL" id="LS483250">
    <property type="protein sequence ID" value="SQD78998.1"/>
    <property type="molecule type" value="Genomic_DNA"/>
</dbReference>
<evidence type="ECO:0000313" key="2">
    <source>
        <dbReference type="Proteomes" id="UP000250163"/>
    </source>
</evidence>
<protein>
    <submittedName>
        <fullName evidence="1">RNA polymerase sigma factor</fullName>
    </submittedName>
</protein>
<proteinExistence type="predicted"/>
<gene>
    <name evidence="1" type="ORF">MORIYA_2522</name>
</gene>
<sequence length="60" mass="6707">MLTDIHGLSGSRLEKETIFYASFNTACAEQAVYLSQLATRLKQHEFADVSWGMSHVCTVL</sequence>
<keyword evidence="2" id="KW-1185">Reference proteome</keyword>
<organism evidence="1 2">
    <name type="scientific">Moritella yayanosii</name>
    <dbReference type="NCBI Taxonomy" id="69539"/>
    <lineage>
        <taxon>Bacteria</taxon>
        <taxon>Pseudomonadati</taxon>
        <taxon>Pseudomonadota</taxon>
        <taxon>Gammaproteobacteria</taxon>
        <taxon>Alteromonadales</taxon>
        <taxon>Moritellaceae</taxon>
        <taxon>Moritella</taxon>
    </lineage>
</organism>
<accession>A0A330LTA2</accession>
<name>A0A330LTA2_9GAMM</name>